<dbReference type="PANTHER" id="PTHR32063:SF0">
    <property type="entry name" value="SWARMING MOTILITY PROTEIN SWRC"/>
    <property type="match status" value="1"/>
</dbReference>
<dbReference type="SUPFAM" id="SSF82693">
    <property type="entry name" value="Multidrug efflux transporter AcrB pore domain, PN1, PN2, PC1 and PC2 subdomains"/>
    <property type="match status" value="1"/>
</dbReference>
<organism evidence="1 2">
    <name type="scientific">Klebsiella pneumoniae</name>
    <dbReference type="NCBI Taxonomy" id="573"/>
    <lineage>
        <taxon>Bacteria</taxon>
        <taxon>Pseudomonadati</taxon>
        <taxon>Pseudomonadota</taxon>
        <taxon>Gammaproteobacteria</taxon>
        <taxon>Enterobacterales</taxon>
        <taxon>Enterobacteriaceae</taxon>
        <taxon>Klebsiella/Raoultella group</taxon>
        <taxon>Klebsiella</taxon>
        <taxon>Klebsiella pneumoniae complex</taxon>
    </lineage>
</organism>
<reference evidence="1" key="1">
    <citation type="submission" date="2023-07" db="EMBL/GenBank/DDBJ databases">
        <authorList>
            <person name="Peng Z."/>
        </authorList>
    </citation>
    <scope>NUCLEOTIDE SEQUENCE</scope>
    <source>
        <strain evidence="1">KP219</strain>
    </source>
</reference>
<gene>
    <name evidence="1" type="ORF">Q6294_34610</name>
</gene>
<dbReference type="PANTHER" id="PTHR32063">
    <property type="match status" value="1"/>
</dbReference>
<name>A0AAW8ATU7_KLEPN</name>
<dbReference type="Proteomes" id="UP001244490">
    <property type="component" value="Unassembled WGS sequence"/>
</dbReference>
<proteinExistence type="predicted"/>
<feature type="non-terminal residue" evidence="1">
    <location>
        <position position="77"/>
    </location>
</feature>
<sequence>MPNTSYPVVTININYPGVPPTEVESMVTMKVEESVATAAHLRNIESSSEDGKSETILEFEPGTDMNFAALEVREKFA</sequence>
<dbReference type="Pfam" id="PF00873">
    <property type="entry name" value="ACR_tran"/>
    <property type="match status" value="1"/>
</dbReference>
<dbReference type="EMBL" id="JAUUIA010001624">
    <property type="protein sequence ID" value="MDP0972065.1"/>
    <property type="molecule type" value="Genomic_DNA"/>
</dbReference>
<dbReference type="AlphaFoldDB" id="A0AAW8ATU7"/>
<dbReference type="GO" id="GO:0005886">
    <property type="term" value="C:plasma membrane"/>
    <property type="evidence" value="ECO:0007669"/>
    <property type="project" value="TreeGrafter"/>
</dbReference>
<feature type="non-terminal residue" evidence="1">
    <location>
        <position position="1"/>
    </location>
</feature>
<evidence type="ECO:0000313" key="1">
    <source>
        <dbReference type="EMBL" id="MDP0972065.1"/>
    </source>
</evidence>
<dbReference type="InterPro" id="IPR001036">
    <property type="entry name" value="Acrflvin-R"/>
</dbReference>
<evidence type="ECO:0000313" key="2">
    <source>
        <dbReference type="Proteomes" id="UP001244490"/>
    </source>
</evidence>
<protein>
    <submittedName>
        <fullName evidence="1">Efflux RND transporter permease subunit</fullName>
    </submittedName>
</protein>
<dbReference type="RefSeq" id="WP_305202982.1">
    <property type="nucleotide sequence ID" value="NZ_JAUUIA010001624.1"/>
</dbReference>
<accession>A0AAW8ATU7</accession>
<comment type="caution">
    <text evidence="1">The sequence shown here is derived from an EMBL/GenBank/DDBJ whole genome shotgun (WGS) entry which is preliminary data.</text>
</comment>
<dbReference type="Gene3D" id="3.30.70.1430">
    <property type="entry name" value="Multidrug efflux transporter AcrB pore domain"/>
    <property type="match status" value="1"/>
</dbReference>
<dbReference type="GO" id="GO:0042910">
    <property type="term" value="F:xenobiotic transmembrane transporter activity"/>
    <property type="evidence" value="ECO:0007669"/>
    <property type="project" value="TreeGrafter"/>
</dbReference>